<evidence type="ECO:0000256" key="2">
    <source>
        <dbReference type="ARBA" id="ARBA00006084"/>
    </source>
</evidence>
<dbReference type="Gene3D" id="1.25.40.190">
    <property type="entry name" value="Actin-related protein 2/3 complex subunit 5"/>
    <property type="match status" value="1"/>
</dbReference>
<evidence type="ECO:0000313" key="8">
    <source>
        <dbReference type="RefSeq" id="XP_029640231.1"/>
    </source>
</evidence>
<proteinExistence type="inferred from homology"/>
<dbReference type="AlphaFoldDB" id="A0A6P7SQN9"/>
<dbReference type="SUPFAM" id="SSF69103">
    <property type="entry name" value="Arp2/3 complex 16 kDa subunit ARPC5"/>
    <property type="match status" value="1"/>
</dbReference>
<accession>A0A6P7SQN9</accession>
<dbReference type="InterPro" id="IPR006789">
    <property type="entry name" value="ARPC5"/>
</dbReference>
<dbReference type="KEGG" id="osn:115215184"/>
<dbReference type="GO" id="GO:0030833">
    <property type="term" value="P:regulation of actin filament polymerization"/>
    <property type="evidence" value="ECO:0007669"/>
    <property type="project" value="InterPro"/>
</dbReference>
<evidence type="ECO:0000256" key="4">
    <source>
        <dbReference type="ARBA" id="ARBA00023212"/>
    </source>
</evidence>
<name>A0A6P7SQN9_9MOLL</name>
<dbReference type="RefSeq" id="XP_029640231.1">
    <property type="nucleotide sequence ID" value="XM_029784371.2"/>
</dbReference>
<comment type="similarity">
    <text evidence="2 6">Belongs to the ARPC5 family.</text>
</comment>
<evidence type="ECO:0000256" key="1">
    <source>
        <dbReference type="ARBA" id="ARBA00004245"/>
    </source>
</evidence>
<comment type="function">
    <text evidence="5">Functions as a component of the Arp2/3 complex which is involved in regulation of actin polymerization and together with an activating nucleation-promoting factor (NPF) mediates the formation of branched actin networks.</text>
</comment>
<reference evidence="8" key="1">
    <citation type="submission" date="2025-08" db="UniProtKB">
        <authorList>
            <consortium name="RefSeq"/>
        </authorList>
    </citation>
    <scope>IDENTIFICATION</scope>
</reference>
<evidence type="ECO:0000256" key="6">
    <source>
        <dbReference type="RuleBase" id="RU004301"/>
    </source>
</evidence>
<protein>
    <recommendedName>
        <fullName evidence="6">Actin-related protein 2/3 complex subunit 5</fullName>
    </recommendedName>
</protein>
<dbReference type="PANTHER" id="PTHR12644">
    <property type="entry name" value="ARP2/3 COMPLEX 16 KD SUBUNIT P16-ARC"/>
    <property type="match status" value="1"/>
</dbReference>
<keyword evidence="7" id="KW-1185">Reference proteome</keyword>
<keyword evidence="4 6" id="KW-0206">Cytoskeleton</keyword>
<dbReference type="Proteomes" id="UP000515154">
    <property type="component" value="Linkage group LG8"/>
</dbReference>
<dbReference type="PIRSF" id="PIRSF039096">
    <property type="entry name" value="p16-ARC"/>
    <property type="match status" value="1"/>
</dbReference>
<sequence>MSKNTGATLFRSFNVDDYDEDKYQDEQNEDQKEQGPNYSEVVNFLNAGKNSDALIHILNNPPADTKASRDKASQLTTKVLTSFRGNDMDTAVEGLNSKQIDMLMKYIYIGFEFFSEGSSAILLTWHEKVFAIGGLGSIIRVLTDRSRV</sequence>
<dbReference type="GO" id="GO:0034314">
    <property type="term" value="P:Arp2/3 complex-mediated actin nucleation"/>
    <property type="evidence" value="ECO:0007669"/>
    <property type="project" value="InterPro"/>
</dbReference>
<gene>
    <name evidence="8" type="primary">LOC115215184</name>
</gene>
<organism evidence="7 8">
    <name type="scientific">Octopus sinensis</name>
    <name type="common">East Asian common octopus</name>
    <dbReference type="NCBI Taxonomy" id="2607531"/>
    <lineage>
        <taxon>Eukaryota</taxon>
        <taxon>Metazoa</taxon>
        <taxon>Spiralia</taxon>
        <taxon>Lophotrochozoa</taxon>
        <taxon>Mollusca</taxon>
        <taxon>Cephalopoda</taxon>
        <taxon>Coleoidea</taxon>
        <taxon>Octopodiformes</taxon>
        <taxon>Octopoda</taxon>
        <taxon>Incirrata</taxon>
        <taxon>Octopodidae</taxon>
        <taxon>Octopus</taxon>
    </lineage>
</organism>
<dbReference type="InterPro" id="IPR036743">
    <property type="entry name" value="ARPC5_sf"/>
</dbReference>
<dbReference type="FunFam" id="1.25.40.190:FF:000003">
    <property type="entry name" value="Actin-related protein 2/3 complex subunit 5"/>
    <property type="match status" value="1"/>
</dbReference>
<evidence type="ECO:0000256" key="3">
    <source>
        <dbReference type="ARBA" id="ARBA00022490"/>
    </source>
</evidence>
<comment type="subcellular location">
    <subcellularLocation>
        <location evidence="1">Cytoplasm</location>
        <location evidence="1">Cytoskeleton</location>
    </subcellularLocation>
</comment>
<keyword evidence="3" id="KW-0963">Cytoplasm</keyword>
<comment type="function">
    <text evidence="6">Functions as component of the Arp2/3 complex which is involved in regulation of actin polymerization and together with an activating nucleation-promoting factor (NPF) mediates the formation of branched actin networks. Arp2/3 complex plays a critical role in the control of cell morphogenesis via the modulation of cell polarity development.</text>
</comment>
<evidence type="ECO:0000313" key="7">
    <source>
        <dbReference type="Proteomes" id="UP000515154"/>
    </source>
</evidence>
<evidence type="ECO:0000256" key="5">
    <source>
        <dbReference type="ARBA" id="ARBA00060329"/>
    </source>
</evidence>
<dbReference type="Pfam" id="PF04699">
    <property type="entry name" value="P16-Arc"/>
    <property type="match status" value="1"/>
</dbReference>
<dbReference type="GO" id="GO:0005885">
    <property type="term" value="C:Arp2/3 protein complex"/>
    <property type="evidence" value="ECO:0007669"/>
    <property type="project" value="InterPro"/>
</dbReference>